<dbReference type="Proteomes" id="UP001596303">
    <property type="component" value="Unassembled WGS sequence"/>
</dbReference>
<gene>
    <name evidence="6" type="ORF">ACFQDM_01535</name>
</gene>
<keyword evidence="4 5" id="KW-0472">Membrane</keyword>
<evidence type="ECO:0000313" key="6">
    <source>
        <dbReference type="EMBL" id="MFC6196738.1"/>
    </source>
</evidence>
<dbReference type="InterPro" id="IPR019109">
    <property type="entry name" value="MamF_MmsF"/>
</dbReference>
<keyword evidence="2 5" id="KW-0812">Transmembrane</keyword>
<evidence type="ECO:0000256" key="2">
    <source>
        <dbReference type="ARBA" id="ARBA00022692"/>
    </source>
</evidence>
<evidence type="ECO:0000256" key="4">
    <source>
        <dbReference type="ARBA" id="ARBA00023136"/>
    </source>
</evidence>
<proteinExistence type="predicted"/>
<keyword evidence="7" id="KW-1185">Reference proteome</keyword>
<comment type="subcellular location">
    <subcellularLocation>
        <location evidence="1">Membrane</location>
        <topology evidence="1">Multi-pass membrane protein</topology>
    </subcellularLocation>
</comment>
<organism evidence="6 7">
    <name type="scientific">Ponticaulis profundi</name>
    <dbReference type="NCBI Taxonomy" id="2665222"/>
    <lineage>
        <taxon>Bacteria</taxon>
        <taxon>Pseudomonadati</taxon>
        <taxon>Pseudomonadota</taxon>
        <taxon>Alphaproteobacteria</taxon>
        <taxon>Hyphomonadales</taxon>
        <taxon>Hyphomonadaceae</taxon>
        <taxon>Ponticaulis</taxon>
    </lineage>
</organism>
<dbReference type="EMBL" id="JBHSSW010000002">
    <property type="protein sequence ID" value="MFC6196738.1"/>
    <property type="molecule type" value="Genomic_DNA"/>
</dbReference>
<feature type="transmembrane region" description="Helical" evidence="5">
    <location>
        <begin position="66"/>
        <end position="91"/>
    </location>
</feature>
<accession>A0ABW1S5E5</accession>
<evidence type="ECO:0000256" key="1">
    <source>
        <dbReference type="ARBA" id="ARBA00004141"/>
    </source>
</evidence>
<sequence>MSDTQISTTGGQPGNANLVYILYLVGAFIGLAGLVGVIMAYVGKDDADELTKSHYINQIHIFWKGFAYLIAGVILSVVLIGFLVILFWFVWHIVRTVKGMNELSKGNPYPIELARSWLF</sequence>
<feature type="transmembrane region" description="Helical" evidence="5">
    <location>
        <begin position="20"/>
        <end position="42"/>
    </location>
</feature>
<reference evidence="7" key="1">
    <citation type="journal article" date="2019" name="Int. J. Syst. Evol. Microbiol.">
        <title>The Global Catalogue of Microorganisms (GCM) 10K type strain sequencing project: providing services to taxonomists for standard genome sequencing and annotation.</title>
        <authorList>
            <consortium name="The Broad Institute Genomics Platform"/>
            <consortium name="The Broad Institute Genome Sequencing Center for Infectious Disease"/>
            <person name="Wu L."/>
            <person name="Ma J."/>
        </authorList>
    </citation>
    <scope>NUCLEOTIDE SEQUENCE [LARGE SCALE GENOMIC DNA]</scope>
    <source>
        <strain evidence="7">CGMCC-1.15741</strain>
    </source>
</reference>
<evidence type="ECO:0000256" key="3">
    <source>
        <dbReference type="ARBA" id="ARBA00022989"/>
    </source>
</evidence>
<dbReference type="Pfam" id="PF09685">
    <property type="entry name" value="MamF_MmsF"/>
    <property type="match status" value="1"/>
</dbReference>
<protein>
    <submittedName>
        <fullName evidence="6">DUF4870 family protein</fullName>
    </submittedName>
</protein>
<comment type="caution">
    <text evidence="6">The sequence shown here is derived from an EMBL/GenBank/DDBJ whole genome shotgun (WGS) entry which is preliminary data.</text>
</comment>
<keyword evidence="3 5" id="KW-1133">Transmembrane helix</keyword>
<name>A0ABW1S5E5_9PROT</name>
<evidence type="ECO:0000313" key="7">
    <source>
        <dbReference type="Proteomes" id="UP001596303"/>
    </source>
</evidence>
<evidence type="ECO:0000256" key="5">
    <source>
        <dbReference type="SAM" id="Phobius"/>
    </source>
</evidence>
<dbReference type="RefSeq" id="WP_377374550.1">
    <property type="nucleotide sequence ID" value="NZ_JBHSSW010000002.1"/>
</dbReference>